<comment type="similarity">
    <text evidence="1">Belongs to the AfsR/DnrI/RedD regulatory family.</text>
</comment>
<sequence>MEIRLFGATTVRCGCGCGRPPTDAFGGPKPQQIVEILALSAGTPVSKEKLADLLWEGRPPRSYLGTLESYVCVLRRSLARSCGDGGAAGIMTVPNGYVVVPGVVKVDLMQFRALVSAAVVNTAHDHATALSALEAALSLVKGELLASESLASWALGEREEFRDELAQAASLAAEHALALERFGAAVRLATTAVRADQFAEDAWRTMMAALWASGRRSQALHRFSQLRDLLVDELGAEPSRETTDLYLAILRGGASREAGAHRERDDAAGAEEVRILVGLLRQILTSVPGLELPPREGEVVRAAHRWVDAF</sequence>
<dbReference type="PANTHER" id="PTHR35807">
    <property type="entry name" value="TRANSCRIPTIONAL REGULATOR REDD-RELATED"/>
    <property type="match status" value="1"/>
</dbReference>
<evidence type="ECO:0000256" key="3">
    <source>
        <dbReference type="ARBA" id="ARBA00023125"/>
    </source>
</evidence>
<organism evidence="7 8">
    <name type="scientific">Nocardioides marinisabuli</name>
    <dbReference type="NCBI Taxonomy" id="419476"/>
    <lineage>
        <taxon>Bacteria</taxon>
        <taxon>Bacillati</taxon>
        <taxon>Actinomycetota</taxon>
        <taxon>Actinomycetes</taxon>
        <taxon>Propionibacteriales</taxon>
        <taxon>Nocardioidaceae</taxon>
        <taxon>Nocardioides</taxon>
    </lineage>
</organism>
<dbReference type="Pfam" id="PF03704">
    <property type="entry name" value="BTAD"/>
    <property type="match status" value="1"/>
</dbReference>
<dbReference type="InterPro" id="IPR011990">
    <property type="entry name" value="TPR-like_helical_dom_sf"/>
</dbReference>
<dbReference type="PANTHER" id="PTHR35807:SF1">
    <property type="entry name" value="TRANSCRIPTIONAL REGULATOR REDD"/>
    <property type="match status" value="1"/>
</dbReference>
<dbReference type="InterPro" id="IPR051677">
    <property type="entry name" value="AfsR-DnrI-RedD_regulator"/>
</dbReference>
<keyword evidence="3 5" id="KW-0238">DNA-binding</keyword>
<dbReference type="InterPro" id="IPR016032">
    <property type="entry name" value="Sig_transdc_resp-reg_C-effctor"/>
</dbReference>
<dbReference type="RefSeq" id="WP_179613763.1">
    <property type="nucleotide sequence ID" value="NZ_CP059163.1"/>
</dbReference>
<accession>A0A7Y9JP49</accession>
<dbReference type="PROSITE" id="PS51755">
    <property type="entry name" value="OMPR_PHOB"/>
    <property type="match status" value="1"/>
</dbReference>
<dbReference type="AlphaFoldDB" id="A0A7Y9JP49"/>
<dbReference type="GO" id="GO:0000160">
    <property type="term" value="P:phosphorelay signal transduction system"/>
    <property type="evidence" value="ECO:0007669"/>
    <property type="project" value="InterPro"/>
</dbReference>
<evidence type="ECO:0000256" key="2">
    <source>
        <dbReference type="ARBA" id="ARBA00023015"/>
    </source>
</evidence>
<reference evidence="7 8" key="1">
    <citation type="submission" date="2020-07" db="EMBL/GenBank/DDBJ databases">
        <title>Sequencing the genomes of 1000 actinobacteria strains.</title>
        <authorList>
            <person name="Klenk H.-P."/>
        </authorList>
    </citation>
    <scope>NUCLEOTIDE SEQUENCE [LARGE SCALE GENOMIC DNA]</scope>
    <source>
        <strain evidence="7 8">DSM 18965</strain>
    </source>
</reference>
<proteinExistence type="inferred from homology"/>
<dbReference type="SUPFAM" id="SSF48452">
    <property type="entry name" value="TPR-like"/>
    <property type="match status" value="1"/>
</dbReference>
<dbReference type="InterPro" id="IPR001867">
    <property type="entry name" value="OmpR/PhoB-type_DNA-bd"/>
</dbReference>
<keyword evidence="2" id="KW-0805">Transcription regulation</keyword>
<dbReference type="GO" id="GO:0003677">
    <property type="term" value="F:DNA binding"/>
    <property type="evidence" value="ECO:0007669"/>
    <property type="project" value="UniProtKB-UniRule"/>
</dbReference>
<dbReference type="SMART" id="SM00862">
    <property type="entry name" value="Trans_reg_C"/>
    <property type="match status" value="1"/>
</dbReference>
<dbReference type="SUPFAM" id="SSF46894">
    <property type="entry name" value="C-terminal effector domain of the bipartite response regulators"/>
    <property type="match status" value="1"/>
</dbReference>
<keyword evidence="4" id="KW-0804">Transcription</keyword>
<keyword evidence="8" id="KW-1185">Reference proteome</keyword>
<comment type="caution">
    <text evidence="7">The sequence shown here is derived from an EMBL/GenBank/DDBJ whole genome shotgun (WGS) entry which is preliminary data.</text>
</comment>
<feature type="DNA-binding region" description="OmpR/PhoB-type" evidence="5">
    <location>
        <begin position="1"/>
        <end position="101"/>
    </location>
</feature>
<dbReference type="EMBL" id="JACCBE010000001">
    <property type="protein sequence ID" value="NYD55791.1"/>
    <property type="molecule type" value="Genomic_DNA"/>
</dbReference>
<evidence type="ECO:0000256" key="1">
    <source>
        <dbReference type="ARBA" id="ARBA00005820"/>
    </source>
</evidence>
<dbReference type="GO" id="GO:0006355">
    <property type="term" value="P:regulation of DNA-templated transcription"/>
    <property type="evidence" value="ECO:0007669"/>
    <property type="project" value="InterPro"/>
</dbReference>
<evidence type="ECO:0000313" key="8">
    <source>
        <dbReference type="Proteomes" id="UP000516957"/>
    </source>
</evidence>
<evidence type="ECO:0000259" key="6">
    <source>
        <dbReference type="PROSITE" id="PS51755"/>
    </source>
</evidence>
<feature type="domain" description="OmpR/PhoB-type" evidence="6">
    <location>
        <begin position="1"/>
        <end position="101"/>
    </location>
</feature>
<dbReference type="Gene3D" id="1.25.40.10">
    <property type="entry name" value="Tetratricopeptide repeat domain"/>
    <property type="match status" value="1"/>
</dbReference>
<evidence type="ECO:0000313" key="7">
    <source>
        <dbReference type="EMBL" id="NYD55791.1"/>
    </source>
</evidence>
<dbReference type="Gene3D" id="1.10.10.10">
    <property type="entry name" value="Winged helix-like DNA-binding domain superfamily/Winged helix DNA-binding domain"/>
    <property type="match status" value="1"/>
</dbReference>
<gene>
    <name evidence="7" type="ORF">BKA08_000029</name>
</gene>
<dbReference type="SMART" id="SM01043">
    <property type="entry name" value="BTAD"/>
    <property type="match status" value="1"/>
</dbReference>
<dbReference type="Proteomes" id="UP000516957">
    <property type="component" value="Unassembled WGS sequence"/>
</dbReference>
<dbReference type="InterPro" id="IPR036388">
    <property type="entry name" value="WH-like_DNA-bd_sf"/>
</dbReference>
<protein>
    <submittedName>
        <fullName evidence="7">DNA-binding SARP family transcriptional activator</fullName>
    </submittedName>
</protein>
<dbReference type="InterPro" id="IPR005158">
    <property type="entry name" value="BTAD"/>
</dbReference>
<evidence type="ECO:0000256" key="4">
    <source>
        <dbReference type="ARBA" id="ARBA00023163"/>
    </source>
</evidence>
<name>A0A7Y9JP49_9ACTN</name>
<evidence type="ECO:0000256" key="5">
    <source>
        <dbReference type="PROSITE-ProRule" id="PRU01091"/>
    </source>
</evidence>